<keyword evidence="14" id="KW-0830">Ubiquinone</keyword>
<evidence type="ECO:0000256" key="9">
    <source>
        <dbReference type="ARBA" id="ARBA00022792"/>
    </source>
</evidence>
<evidence type="ECO:0000256" key="7">
    <source>
        <dbReference type="ARBA" id="ARBA00022660"/>
    </source>
</evidence>
<evidence type="ECO:0000256" key="13">
    <source>
        <dbReference type="ARBA" id="ARBA00023027"/>
    </source>
</evidence>
<feature type="transmembrane region" description="Helical" evidence="19">
    <location>
        <begin position="256"/>
        <end position="276"/>
    </location>
</feature>
<feature type="transmembrane region" description="Helical" evidence="19">
    <location>
        <begin position="46"/>
        <end position="66"/>
    </location>
</feature>
<name>A0A7T1M848_9NEOP</name>
<evidence type="ECO:0000256" key="2">
    <source>
        <dbReference type="ARBA" id="ARBA00004448"/>
    </source>
</evidence>
<keyword evidence="12 19" id="KW-1133">Transmembrane helix</keyword>
<reference evidence="21" key="1">
    <citation type="journal article" date="2020" name="Gene">
        <title>Structure, gene order, and nucleotide composition of mitochondrial genomes in parasitic lice from Amblycera.</title>
        <authorList>
            <person name="Sweet A.D."/>
            <person name="Johnson K.P."/>
            <person name="Cao Y."/>
            <person name="de Moya R.S."/>
            <person name="Skinner R.K."/>
            <person name="Tan M."/>
            <person name="Virrueta-Herrera S."/>
            <person name="Cameron S.L."/>
        </authorList>
    </citation>
    <scope>NUCLEOTIDE SEQUENCE</scope>
    <source>
        <strain evidence="21">Htspi</strain>
    </source>
</reference>
<keyword evidence="7" id="KW-0679">Respiratory chain</keyword>
<protein>
    <recommendedName>
        <fullName evidence="5">NADH-ubiquinone oxidoreductase chain 2</fullName>
        <ecNumber evidence="4">7.1.1.2</ecNumber>
    </recommendedName>
    <alternativeName>
        <fullName evidence="17">NADH dehydrogenase subunit 2</fullName>
    </alternativeName>
</protein>
<evidence type="ECO:0000256" key="14">
    <source>
        <dbReference type="ARBA" id="ARBA00023075"/>
    </source>
</evidence>
<dbReference type="EMBL" id="MW199168">
    <property type="protein sequence ID" value="QPN54217.1"/>
    <property type="molecule type" value="Genomic_DNA"/>
</dbReference>
<evidence type="ECO:0000256" key="17">
    <source>
        <dbReference type="ARBA" id="ARBA00031028"/>
    </source>
</evidence>
<organism evidence="21">
    <name type="scientific">Heterodoxus spiniger</name>
    <dbReference type="NCBI Taxonomy" id="762516"/>
    <lineage>
        <taxon>Eukaryota</taxon>
        <taxon>Metazoa</taxon>
        <taxon>Ecdysozoa</taxon>
        <taxon>Arthropoda</taxon>
        <taxon>Hexapoda</taxon>
        <taxon>Insecta</taxon>
        <taxon>Pterygota</taxon>
        <taxon>Neoptera</taxon>
        <taxon>Paraneoptera</taxon>
        <taxon>Psocodea</taxon>
        <taxon>Troctomorpha</taxon>
        <taxon>Phthiraptera</taxon>
        <taxon>Amblycera</taxon>
        <taxon>Boopidae</taxon>
        <taxon>Heterodoxus</taxon>
    </lineage>
</organism>
<keyword evidence="8 19" id="KW-0812">Transmembrane</keyword>
<comment type="catalytic activity">
    <reaction evidence="18">
        <text>a ubiquinone + NADH + 5 H(+)(in) = a ubiquinol + NAD(+) + 4 H(+)(out)</text>
        <dbReference type="Rhea" id="RHEA:29091"/>
        <dbReference type="Rhea" id="RHEA-COMP:9565"/>
        <dbReference type="Rhea" id="RHEA-COMP:9566"/>
        <dbReference type="ChEBI" id="CHEBI:15378"/>
        <dbReference type="ChEBI" id="CHEBI:16389"/>
        <dbReference type="ChEBI" id="CHEBI:17976"/>
        <dbReference type="ChEBI" id="CHEBI:57540"/>
        <dbReference type="ChEBI" id="CHEBI:57945"/>
        <dbReference type="EC" id="7.1.1.2"/>
    </reaction>
</comment>
<evidence type="ECO:0000256" key="1">
    <source>
        <dbReference type="ARBA" id="ARBA00003257"/>
    </source>
</evidence>
<keyword evidence="15 21" id="KW-0496">Mitochondrion</keyword>
<feature type="transmembrane region" description="Helical" evidence="19">
    <location>
        <begin position="134"/>
        <end position="152"/>
    </location>
</feature>
<evidence type="ECO:0000256" key="8">
    <source>
        <dbReference type="ARBA" id="ARBA00022692"/>
    </source>
</evidence>
<keyword evidence="9" id="KW-0999">Mitochondrion inner membrane</keyword>
<keyword evidence="13" id="KW-0520">NAD</keyword>
<feature type="transmembrane region" description="Helical" evidence="19">
    <location>
        <begin position="222"/>
        <end position="244"/>
    </location>
</feature>
<dbReference type="PANTHER" id="PTHR46552:SF1">
    <property type="entry name" value="NADH-UBIQUINONE OXIDOREDUCTASE CHAIN 2"/>
    <property type="match status" value="1"/>
</dbReference>
<evidence type="ECO:0000256" key="15">
    <source>
        <dbReference type="ARBA" id="ARBA00023128"/>
    </source>
</evidence>
<evidence type="ECO:0000256" key="18">
    <source>
        <dbReference type="ARBA" id="ARBA00049551"/>
    </source>
</evidence>
<comment type="function">
    <text evidence="1">Core subunit of the mitochondrial membrane respiratory chain NADH dehydrogenase (Complex I) that is believed to belong to the minimal assembly required for catalysis. Complex I functions in the transfer of electrons from NADH to the respiratory chain. The immediate electron acceptor for the enzyme is believed to be ubiquinone.</text>
</comment>
<dbReference type="GO" id="GO:0005743">
    <property type="term" value="C:mitochondrial inner membrane"/>
    <property type="evidence" value="ECO:0007669"/>
    <property type="project" value="UniProtKB-SubCell"/>
</dbReference>
<accession>A0A7T1M848</accession>
<keyword evidence="11" id="KW-0249">Electron transport</keyword>
<evidence type="ECO:0000256" key="5">
    <source>
        <dbReference type="ARBA" id="ARBA00021008"/>
    </source>
</evidence>
<gene>
    <name evidence="21" type="primary">nad2</name>
</gene>
<feature type="transmembrane region" description="Helical" evidence="19">
    <location>
        <begin position="183"/>
        <end position="202"/>
    </location>
</feature>
<evidence type="ECO:0000256" key="16">
    <source>
        <dbReference type="ARBA" id="ARBA00023136"/>
    </source>
</evidence>
<keyword evidence="10" id="KW-1278">Translocase</keyword>
<evidence type="ECO:0000259" key="20">
    <source>
        <dbReference type="Pfam" id="PF00361"/>
    </source>
</evidence>
<dbReference type="Pfam" id="PF00361">
    <property type="entry name" value="Proton_antipo_M"/>
    <property type="match status" value="1"/>
</dbReference>
<dbReference type="GO" id="GO:0006120">
    <property type="term" value="P:mitochondrial electron transport, NADH to ubiquinone"/>
    <property type="evidence" value="ECO:0007669"/>
    <property type="project" value="TreeGrafter"/>
</dbReference>
<evidence type="ECO:0000256" key="6">
    <source>
        <dbReference type="ARBA" id="ARBA00022448"/>
    </source>
</evidence>
<evidence type="ECO:0000256" key="19">
    <source>
        <dbReference type="SAM" id="Phobius"/>
    </source>
</evidence>
<dbReference type="GO" id="GO:0008137">
    <property type="term" value="F:NADH dehydrogenase (ubiquinone) activity"/>
    <property type="evidence" value="ECO:0007669"/>
    <property type="project" value="UniProtKB-EC"/>
</dbReference>
<evidence type="ECO:0000256" key="12">
    <source>
        <dbReference type="ARBA" id="ARBA00022989"/>
    </source>
</evidence>
<comment type="subcellular location">
    <subcellularLocation>
        <location evidence="2">Mitochondrion inner membrane</location>
        <topology evidence="2">Multi-pass membrane protein</topology>
    </subcellularLocation>
</comment>
<feature type="transmembrane region" description="Helical" evidence="19">
    <location>
        <begin position="7"/>
        <end position="34"/>
    </location>
</feature>
<dbReference type="InterPro" id="IPR050175">
    <property type="entry name" value="Complex_I_Subunit_2"/>
</dbReference>
<evidence type="ECO:0000256" key="10">
    <source>
        <dbReference type="ARBA" id="ARBA00022967"/>
    </source>
</evidence>
<sequence>MSFSLLALILICSMSNFWIFWLSMEISMILFSSLLMEKEKNSIKSILYILFQSIPSSLFLMLNIFFQKQIITNELMILVFFLLAMKIGIYPFHWWFFNLVENLNWMSFFFFNSIVKLIPTLVFIFLMKSEMSKILIFFLLVSMSLSMFSLPLKSVRMILSFSSMIHFSWIILCSILSVSYFQWYILVYILMFIMLINMLMNFKEVYNLKEFFSALMMKSNFSIVYILFLLFSFMGIPPLLGFLMKMFVVYGLYMNFYYFLSLMLLLISCLPMIFYWKLSLSMMMKSKNFSKNKFYLN</sequence>
<dbReference type="InterPro" id="IPR001750">
    <property type="entry name" value="ND/Mrp_TM"/>
</dbReference>
<evidence type="ECO:0000256" key="4">
    <source>
        <dbReference type="ARBA" id="ARBA00012944"/>
    </source>
</evidence>
<evidence type="ECO:0000313" key="21">
    <source>
        <dbReference type="EMBL" id="QPN54217.1"/>
    </source>
</evidence>
<dbReference type="PANTHER" id="PTHR46552">
    <property type="entry name" value="NADH-UBIQUINONE OXIDOREDUCTASE CHAIN 2"/>
    <property type="match status" value="1"/>
</dbReference>
<evidence type="ECO:0000256" key="11">
    <source>
        <dbReference type="ARBA" id="ARBA00022982"/>
    </source>
</evidence>
<keyword evidence="16 19" id="KW-0472">Membrane</keyword>
<feature type="transmembrane region" description="Helical" evidence="19">
    <location>
        <begin position="108"/>
        <end position="127"/>
    </location>
</feature>
<dbReference type="EC" id="7.1.1.2" evidence="4"/>
<feature type="domain" description="NADH:quinone oxidoreductase/Mrp antiporter transmembrane" evidence="20">
    <location>
        <begin position="71"/>
        <end position="268"/>
    </location>
</feature>
<comment type="similarity">
    <text evidence="3">Belongs to the complex I subunit 2 family.</text>
</comment>
<geneLocation type="mitochondrion" evidence="21"/>
<feature type="transmembrane region" description="Helical" evidence="19">
    <location>
        <begin position="158"/>
        <end position="176"/>
    </location>
</feature>
<dbReference type="AlphaFoldDB" id="A0A7T1M848"/>
<proteinExistence type="inferred from homology"/>
<feature type="transmembrane region" description="Helical" evidence="19">
    <location>
        <begin position="75"/>
        <end position="96"/>
    </location>
</feature>
<evidence type="ECO:0000256" key="3">
    <source>
        <dbReference type="ARBA" id="ARBA00007012"/>
    </source>
</evidence>
<keyword evidence="6" id="KW-0813">Transport</keyword>